<protein>
    <submittedName>
        <fullName evidence="2">Uncharacterized protein</fullName>
    </submittedName>
</protein>
<dbReference type="Proteomes" id="UP000001844">
    <property type="component" value="Chromosome"/>
</dbReference>
<name>D5BYG7_NITHN</name>
<feature type="transmembrane region" description="Helical" evidence="1">
    <location>
        <begin position="17"/>
        <end position="38"/>
    </location>
</feature>
<dbReference type="RefSeq" id="WP_013032042.1">
    <property type="nucleotide sequence ID" value="NC_013960.1"/>
</dbReference>
<dbReference type="STRING" id="472759.Nhal_0977"/>
<evidence type="ECO:0000256" key="1">
    <source>
        <dbReference type="SAM" id="Phobius"/>
    </source>
</evidence>
<sequence>MGNIGIQEAIFEQLELWGIKAITVIVLVGLGVMLWKLWRDE</sequence>
<proteinExistence type="predicted"/>
<gene>
    <name evidence="2" type="ordered locus">Nhal_0977</name>
</gene>
<evidence type="ECO:0000313" key="3">
    <source>
        <dbReference type="Proteomes" id="UP000001844"/>
    </source>
</evidence>
<dbReference type="KEGG" id="nhl:Nhal_0977"/>
<accession>D5BYG7</accession>
<keyword evidence="1" id="KW-1133">Transmembrane helix</keyword>
<dbReference type="EMBL" id="CP001798">
    <property type="protein sequence ID" value="ADE14150.1"/>
    <property type="molecule type" value="Genomic_DNA"/>
</dbReference>
<evidence type="ECO:0000313" key="2">
    <source>
        <dbReference type="EMBL" id="ADE14150.1"/>
    </source>
</evidence>
<reference evidence="3" key="1">
    <citation type="submission" date="2010-04" db="EMBL/GenBank/DDBJ databases">
        <title>Complete genome sequence of Nitrosococcus halophilus Nc4, a salt-adapted, aerobic obligate ammonia-oxidizing sulfur purple bacterium.</title>
        <authorList>
            <consortium name="US DOE Joint Genome Institute"/>
            <person name="Campbell M.A."/>
            <person name="Malfatti S.A."/>
            <person name="Chain P.S.G."/>
            <person name="Heidelberg J.F."/>
            <person name="Ward B.B."/>
            <person name="Klotz M.G."/>
        </authorList>
    </citation>
    <scope>NUCLEOTIDE SEQUENCE [LARGE SCALE GENOMIC DNA]</scope>
    <source>
        <strain evidence="3">Nc4</strain>
    </source>
</reference>
<keyword evidence="1" id="KW-0812">Transmembrane</keyword>
<dbReference type="AlphaFoldDB" id="D5BYG7"/>
<keyword evidence="3" id="KW-1185">Reference proteome</keyword>
<dbReference type="HOGENOM" id="CLU_3273392_0_0_6"/>
<keyword evidence="1" id="KW-0472">Membrane</keyword>
<organism evidence="2 3">
    <name type="scientific">Nitrosococcus halophilus (strain Nc4)</name>
    <dbReference type="NCBI Taxonomy" id="472759"/>
    <lineage>
        <taxon>Bacteria</taxon>
        <taxon>Pseudomonadati</taxon>
        <taxon>Pseudomonadota</taxon>
        <taxon>Gammaproteobacteria</taxon>
        <taxon>Chromatiales</taxon>
        <taxon>Chromatiaceae</taxon>
        <taxon>Nitrosococcus</taxon>
    </lineage>
</organism>